<evidence type="ECO:0000256" key="2">
    <source>
        <dbReference type="ARBA" id="ARBA00022741"/>
    </source>
</evidence>
<feature type="compositionally biased region" description="Acidic residues" evidence="8">
    <location>
        <begin position="1018"/>
        <end position="1030"/>
    </location>
</feature>
<dbReference type="InterPro" id="IPR024481">
    <property type="entry name" value="Helicase_Sen1_N"/>
</dbReference>
<dbReference type="OrthoDB" id="6513042at2759"/>
<organism evidence="11 12">
    <name type="scientific">Coprinellus micaceus</name>
    <name type="common">Glistening ink-cap mushroom</name>
    <name type="synonym">Coprinus micaceus</name>
    <dbReference type="NCBI Taxonomy" id="71717"/>
    <lineage>
        <taxon>Eukaryota</taxon>
        <taxon>Fungi</taxon>
        <taxon>Dikarya</taxon>
        <taxon>Basidiomycota</taxon>
        <taxon>Agaricomycotina</taxon>
        <taxon>Agaricomycetes</taxon>
        <taxon>Agaricomycetidae</taxon>
        <taxon>Agaricales</taxon>
        <taxon>Agaricineae</taxon>
        <taxon>Psathyrellaceae</taxon>
        <taxon>Coprinellus</taxon>
    </lineage>
</organism>
<dbReference type="InterPro" id="IPR027417">
    <property type="entry name" value="P-loop_NTPase"/>
</dbReference>
<dbReference type="EMBL" id="QPFP01000001">
    <property type="protein sequence ID" value="TEB39727.1"/>
    <property type="molecule type" value="Genomic_DNA"/>
</dbReference>
<evidence type="ECO:0000256" key="8">
    <source>
        <dbReference type="SAM" id="MobiDB-lite"/>
    </source>
</evidence>
<dbReference type="GO" id="GO:0005694">
    <property type="term" value="C:chromosome"/>
    <property type="evidence" value="ECO:0007669"/>
    <property type="project" value="UniProtKB-ARBA"/>
</dbReference>
<comment type="catalytic activity">
    <reaction evidence="6">
        <text>ATP + H2O = ADP + phosphate + H(+)</text>
        <dbReference type="Rhea" id="RHEA:13065"/>
        <dbReference type="ChEBI" id="CHEBI:15377"/>
        <dbReference type="ChEBI" id="CHEBI:15378"/>
        <dbReference type="ChEBI" id="CHEBI:30616"/>
        <dbReference type="ChEBI" id="CHEBI:43474"/>
        <dbReference type="ChEBI" id="CHEBI:456216"/>
        <dbReference type="EC" id="3.6.4.12"/>
    </reaction>
    <physiologicalReaction direction="left-to-right" evidence="6">
        <dbReference type="Rhea" id="RHEA:13066"/>
    </physiologicalReaction>
</comment>
<dbReference type="InterPro" id="IPR016024">
    <property type="entry name" value="ARM-type_fold"/>
</dbReference>
<evidence type="ECO:0000256" key="3">
    <source>
        <dbReference type="ARBA" id="ARBA00022801"/>
    </source>
</evidence>
<comment type="caution">
    <text evidence="11">The sequence shown here is derived from an EMBL/GenBank/DDBJ whole genome shotgun (WGS) entry which is preliminary data.</text>
</comment>
<dbReference type="SUPFAM" id="SSF48371">
    <property type="entry name" value="ARM repeat"/>
    <property type="match status" value="1"/>
</dbReference>
<dbReference type="STRING" id="71717.A0A4Y7TZW0"/>
<dbReference type="Gene3D" id="3.40.50.300">
    <property type="entry name" value="P-loop containing nucleotide triphosphate hydrolases"/>
    <property type="match status" value="2"/>
</dbReference>
<dbReference type="PANTHER" id="PTHR10887:SF495">
    <property type="entry name" value="HELICASE SENATAXIN ISOFORM X1-RELATED"/>
    <property type="match status" value="1"/>
</dbReference>
<evidence type="ECO:0008006" key="13">
    <source>
        <dbReference type="Google" id="ProtNLM"/>
    </source>
</evidence>
<reference evidence="11 12" key="1">
    <citation type="journal article" date="2019" name="Nat. Ecol. Evol.">
        <title>Megaphylogeny resolves global patterns of mushroom evolution.</title>
        <authorList>
            <person name="Varga T."/>
            <person name="Krizsan K."/>
            <person name="Foldi C."/>
            <person name="Dima B."/>
            <person name="Sanchez-Garcia M."/>
            <person name="Sanchez-Ramirez S."/>
            <person name="Szollosi G.J."/>
            <person name="Szarkandi J.G."/>
            <person name="Papp V."/>
            <person name="Albert L."/>
            <person name="Andreopoulos W."/>
            <person name="Angelini C."/>
            <person name="Antonin V."/>
            <person name="Barry K.W."/>
            <person name="Bougher N.L."/>
            <person name="Buchanan P."/>
            <person name="Buyck B."/>
            <person name="Bense V."/>
            <person name="Catcheside P."/>
            <person name="Chovatia M."/>
            <person name="Cooper J."/>
            <person name="Damon W."/>
            <person name="Desjardin D."/>
            <person name="Finy P."/>
            <person name="Geml J."/>
            <person name="Haridas S."/>
            <person name="Hughes K."/>
            <person name="Justo A."/>
            <person name="Karasinski D."/>
            <person name="Kautmanova I."/>
            <person name="Kiss B."/>
            <person name="Kocsube S."/>
            <person name="Kotiranta H."/>
            <person name="LaButti K.M."/>
            <person name="Lechner B.E."/>
            <person name="Liimatainen K."/>
            <person name="Lipzen A."/>
            <person name="Lukacs Z."/>
            <person name="Mihaltcheva S."/>
            <person name="Morgado L.N."/>
            <person name="Niskanen T."/>
            <person name="Noordeloos M.E."/>
            <person name="Ohm R.A."/>
            <person name="Ortiz-Santana B."/>
            <person name="Ovrebo C."/>
            <person name="Racz N."/>
            <person name="Riley R."/>
            <person name="Savchenko A."/>
            <person name="Shiryaev A."/>
            <person name="Soop K."/>
            <person name="Spirin V."/>
            <person name="Szebenyi C."/>
            <person name="Tomsovsky M."/>
            <person name="Tulloss R.E."/>
            <person name="Uehling J."/>
            <person name="Grigoriev I.V."/>
            <person name="Vagvolgyi C."/>
            <person name="Papp T."/>
            <person name="Martin F.M."/>
            <person name="Miettinen O."/>
            <person name="Hibbett D.S."/>
            <person name="Nagy L.G."/>
        </authorList>
    </citation>
    <scope>NUCLEOTIDE SEQUENCE [LARGE SCALE GENOMIC DNA]</scope>
    <source>
        <strain evidence="11 12">FP101781</strain>
    </source>
</reference>
<keyword evidence="12" id="KW-1185">Reference proteome</keyword>
<feature type="compositionally biased region" description="Basic and acidic residues" evidence="8">
    <location>
        <begin position="914"/>
        <end position="930"/>
    </location>
</feature>
<evidence type="ECO:0000256" key="4">
    <source>
        <dbReference type="ARBA" id="ARBA00022806"/>
    </source>
</evidence>
<dbReference type="PANTHER" id="PTHR10887">
    <property type="entry name" value="DNA2/NAM7 HELICASE FAMILY"/>
    <property type="match status" value="1"/>
</dbReference>
<name>A0A4Y7TZW0_COPMI</name>
<sequence>MSKSVDDLLNDLRDNPADNAAATEDVLAKVFKHLTSAPEDSAGRVHWFCNQASQTTVGAASFLLRLYGFNGESVNIWKAGFHRCISNCCFCVQQLEEVKLSSRHTFFGAYGEDILQRFFEKFEEWELQLALDDLKKAGFTAEDTEGKTLSDVSSTLLYRMAANWKIFSDAQIQTLFHRYVPTRIVSDWPMKSPPPGLLVLLMAESKTLRDWARKQTLSCELGLLAPEQFTESYSQSLLAMAAVVNSPNYASPGSLLVSDEPAVVWAAFGQTLKLVPVGNLVPTRAQTIDLRHIVSGHLHDTGSHFVDVLRSFLLLLKRLAQKFWTNSDPAYPKIVFDSIKDNPAFLGLLQDLHKSNDNLWTLSWMPEFLLTIQGEVAYGEVLAKMVDFLCEELQHERFDEARPIIMNSAIQLLGAVLRRCDSEKDWRHKDTLFNTLEIHSGSIVAVAFRRDHDTESWKNARISARSLVRTLLSTDVQRIHATISASCKALYLLKKEEGKPEQIPVLSVRKQLWTSIYSTIDSKDVGGLATVIVAVAKAATLAKLLKEPYRGIEKVPASDKRFVPGGKVIDQINDALESVQSGFLEAISRFANFSLSTSALDVLRQPNVAQCIIQLLFSPVTDLQTSAQTLIGLAFDEDVRAEAIKAMFVNLPEATFDGIIDFLTQFNLYAAQAPEACPLSRSLVRCFNDILEVLCSPPGGLLLDAAFLRPGDPKGPASRLLEFWRGLTTALTMIFKRTVMWSPYHKQKEMVEWMRDAVILGRDLIARWRVIENAANGQTQGKQAKQHSGLRGKMIACFQDMLPELSKWLRLTDEELLYQSFSILQSLLEVFKETKTKPHEETLGKLTKYIADARADGKAKSRLDPSSLSKLEDAMAPFLDDASDEEVQIVGHVPATKEKKAKLEVAPIFRKDAKEKGKQKVTVKKEEPPKRNYIQVVSKPTGKSAQSRLVPDTRKPSTSRLFSDADKAKLEIPAAFPTFKRSSTVATSSSTSTLKSVPPAKPRKGEIKNEALANNSDDSSDSSDGSDDEQQVGLSALGQLTKSPTIRKQERRQIKTLEIATGRSAIAERFKNRSKPTQHNPSLRLRPDISTLHKTILSWKYDHDGSLPPGNYLQLNQVPGDFTDYAHYRRVFEPLLLLECWAQIVRSKEETSDGHLAKVSAKEYVSDWLDLDLAFTDNPPRDWDLAAETDIVLLSSPETKKSVMAKTMNYKKSPMGCVVRARCFLPGGSDPGLMQGSTWKVSKIYSLSTINREYGALMAAPYLQCFDRIVSAKLERPPFIDSSDIQQAMETLKLNKPQATAVVTAMKTEGFVLVQGPPGTGKTSTICGLVSRFISHRPTPINVPDRNDTPPKAKVLICAPSNAAIDEIASRLMNATKAMDVVRIGGESSIGSAVKPISLDQLINNKIQTKTGLQGLSSGETDREIKALLVEMDSLKHLREDKLKELTNFQDTLQKRTILEGEAQRLRMRRQELGNKLTALRDKIKSENRSLDGLRRQMRREVLLEADVVCSTLSGAGHEVLIDQNFEMVIIDEAAQSIELSSLIPLKFNSARCVLVGDPQQLPPTVISQEATRHRYDQSLFFRLFNKNPQAIHLLSIQYRMHPDISRFPSQAFYEGRIEDGPDMAQLTSRPWHIQPMFGTYKFFNVSGVEEPGAFNSIKNTSEVQIAKAIYSRLSKEFQSAGFKRRIGIVSMYRAQISELKRQFFQAFGEGILESVDFNTVDGFQGQEKDIIILSCVRAGPGLHTIGFLADVRRLNVAITRAKSALFILGNAATLERSDETWKKVVADARERNRLVTVDARFFSQPSTTISGVTSLSPTKPKGPPPSKKPRLSEPQPSHPAQLIPKDLVAPRDLKKLGRKQSGSTLTSVPSSSSIPPDLQLPRPRPPPGPPPPRPVTGIKRPAEDDPGSRSGPSKQNGDQPQQPRPPPPKRPKQPQTMFIPKKPGKK</sequence>
<keyword evidence="5" id="KW-0067">ATP-binding</keyword>
<keyword evidence="3" id="KW-0378">Hydrolase</keyword>
<dbReference type="GO" id="GO:0005524">
    <property type="term" value="F:ATP binding"/>
    <property type="evidence" value="ECO:0007669"/>
    <property type="project" value="UniProtKB-KW"/>
</dbReference>
<feature type="region of interest" description="Disordered" evidence="8">
    <location>
        <begin position="1809"/>
        <end position="1947"/>
    </location>
</feature>
<dbReference type="InterPro" id="IPR041677">
    <property type="entry name" value="DNA2/NAM7_AAA_11"/>
</dbReference>
<dbReference type="Pfam" id="PF13086">
    <property type="entry name" value="AAA_11"/>
    <property type="match status" value="1"/>
</dbReference>
<feature type="domain" description="AAA+ ATPase" evidence="9">
    <location>
        <begin position="1308"/>
        <end position="1586"/>
    </location>
</feature>
<gene>
    <name evidence="11" type="ORF">FA13DRAFT_1655255</name>
</gene>
<dbReference type="InterPro" id="IPR014001">
    <property type="entry name" value="Helicase_ATP-bd"/>
</dbReference>
<dbReference type="GO" id="GO:0001147">
    <property type="term" value="F:transcription termination site sequence-specific DNA binding"/>
    <property type="evidence" value="ECO:0007669"/>
    <property type="project" value="TreeGrafter"/>
</dbReference>
<evidence type="ECO:0000256" key="1">
    <source>
        <dbReference type="ARBA" id="ARBA00007913"/>
    </source>
</evidence>
<dbReference type="Proteomes" id="UP000298030">
    <property type="component" value="Unassembled WGS sequence"/>
</dbReference>
<dbReference type="CDD" id="cd18042">
    <property type="entry name" value="DEXXQc_SETX"/>
    <property type="match status" value="1"/>
</dbReference>
<protein>
    <recommendedName>
        <fullName evidence="13">Helicase sen1</fullName>
    </recommendedName>
</protein>
<feature type="compositionally biased region" description="Low complexity" evidence="8">
    <location>
        <begin position="982"/>
        <end position="996"/>
    </location>
</feature>
<accession>A0A4Y7TZW0</accession>
<evidence type="ECO:0000313" key="12">
    <source>
        <dbReference type="Proteomes" id="UP000298030"/>
    </source>
</evidence>
<keyword evidence="4" id="KW-0347">Helicase</keyword>
<dbReference type="Pfam" id="PF13087">
    <property type="entry name" value="AAA_12"/>
    <property type="match status" value="1"/>
</dbReference>
<dbReference type="InterPro" id="IPR047187">
    <property type="entry name" value="SF1_C_Upf1"/>
</dbReference>
<dbReference type="SUPFAM" id="SSF52540">
    <property type="entry name" value="P-loop containing nucleoside triphosphate hydrolases"/>
    <property type="match status" value="1"/>
</dbReference>
<evidence type="ECO:0000313" key="11">
    <source>
        <dbReference type="EMBL" id="TEB39727.1"/>
    </source>
</evidence>
<dbReference type="SMART" id="SM00487">
    <property type="entry name" value="DEXDc"/>
    <property type="match status" value="1"/>
</dbReference>
<evidence type="ECO:0000256" key="6">
    <source>
        <dbReference type="ARBA" id="ARBA00048432"/>
    </source>
</evidence>
<dbReference type="InterPro" id="IPR003593">
    <property type="entry name" value="AAA+_ATPase"/>
</dbReference>
<dbReference type="Pfam" id="PF12726">
    <property type="entry name" value="SEN1_N"/>
    <property type="match status" value="1"/>
</dbReference>
<feature type="region of interest" description="Disordered" evidence="8">
    <location>
        <begin position="914"/>
        <end position="964"/>
    </location>
</feature>
<dbReference type="GO" id="GO:0006369">
    <property type="term" value="P:termination of RNA polymerase II transcription"/>
    <property type="evidence" value="ECO:0007669"/>
    <property type="project" value="TreeGrafter"/>
</dbReference>
<evidence type="ECO:0000256" key="7">
    <source>
        <dbReference type="SAM" id="Coils"/>
    </source>
</evidence>
<feature type="coiled-coil region" evidence="7">
    <location>
        <begin position="1456"/>
        <end position="1497"/>
    </location>
</feature>
<evidence type="ECO:0000256" key="5">
    <source>
        <dbReference type="ARBA" id="ARBA00022840"/>
    </source>
</evidence>
<dbReference type="Pfam" id="PF23576">
    <property type="entry name" value="SEN1_barrel"/>
    <property type="match status" value="1"/>
</dbReference>
<comment type="similarity">
    <text evidence="1">Belongs to the DNA2/NAM7 helicase family.</text>
</comment>
<feature type="compositionally biased region" description="Pro residues" evidence="8">
    <location>
        <begin position="1883"/>
        <end position="1895"/>
    </location>
</feature>
<keyword evidence="7" id="KW-0175">Coiled coil</keyword>
<feature type="compositionally biased region" description="Low complexity" evidence="8">
    <location>
        <begin position="1862"/>
        <end position="1877"/>
    </location>
</feature>
<keyword evidence="2" id="KW-0547">Nucleotide-binding</keyword>
<dbReference type="GO" id="GO:0016787">
    <property type="term" value="F:hydrolase activity"/>
    <property type="evidence" value="ECO:0007669"/>
    <property type="project" value="UniProtKB-KW"/>
</dbReference>
<evidence type="ECO:0000259" key="9">
    <source>
        <dbReference type="SMART" id="SM00382"/>
    </source>
</evidence>
<dbReference type="CDD" id="cd18808">
    <property type="entry name" value="SF1_C_Upf1"/>
    <property type="match status" value="1"/>
</dbReference>
<dbReference type="InterPro" id="IPR045055">
    <property type="entry name" value="DNA2/NAM7-like"/>
</dbReference>
<proteinExistence type="inferred from homology"/>
<dbReference type="InterPro" id="IPR041679">
    <property type="entry name" value="DNA2/NAM7-like_C"/>
</dbReference>
<dbReference type="GO" id="GO:0016604">
    <property type="term" value="C:nuclear body"/>
    <property type="evidence" value="ECO:0007669"/>
    <property type="project" value="TreeGrafter"/>
</dbReference>
<evidence type="ECO:0000259" key="10">
    <source>
        <dbReference type="SMART" id="SM00487"/>
    </source>
</evidence>
<feature type="domain" description="Helicase ATP-binding" evidence="10">
    <location>
        <begin position="1290"/>
        <end position="1608"/>
    </location>
</feature>
<dbReference type="GO" id="GO:0003678">
    <property type="term" value="F:DNA helicase activity"/>
    <property type="evidence" value="ECO:0007669"/>
    <property type="project" value="UniProtKB-EC"/>
</dbReference>
<dbReference type="InterPro" id="IPR056474">
    <property type="entry name" value="SEN1_barrel"/>
</dbReference>
<dbReference type="FunFam" id="3.40.50.300:FF:000326">
    <property type="entry name" value="P-loop containing nucleoside triphosphate hydrolase"/>
    <property type="match status" value="1"/>
</dbReference>
<feature type="region of interest" description="Disordered" evidence="8">
    <location>
        <begin position="981"/>
        <end position="1053"/>
    </location>
</feature>
<dbReference type="SMART" id="SM00382">
    <property type="entry name" value="AAA"/>
    <property type="match status" value="1"/>
</dbReference>